<dbReference type="InterPro" id="IPR002314">
    <property type="entry name" value="aa-tRNA-synt_IIb"/>
</dbReference>
<evidence type="ECO:0000256" key="6">
    <source>
        <dbReference type="ARBA" id="ARBA00022741"/>
    </source>
</evidence>
<dbReference type="FunFam" id="3.30.980.10:FF:000005">
    <property type="entry name" value="Threonyl-tRNA synthetase, mitochondrial"/>
    <property type="match status" value="1"/>
</dbReference>
<feature type="binding site" evidence="13">
    <location>
        <position position="458"/>
    </location>
    <ligand>
        <name>Zn(2+)</name>
        <dbReference type="ChEBI" id="CHEBI:29105"/>
        <note>catalytic</note>
    </ligand>
</feature>
<dbReference type="InterPro" id="IPR006195">
    <property type="entry name" value="aa-tRNA-synth_II"/>
</dbReference>
<organism evidence="15 16">
    <name type="scientific">Clostridium porci</name>
    <dbReference type="NCBI Taxonomy" id="2605778"/>
    <lineage>
        <taxon>Bacteria</taxon>
        <taxon>Bacillati</taxon>
        <taxon>Bacillota</taxon>
        <taxon>Clostridia</taxon>
        <taxon>Eubacteriales</taxon>
        <taxon>Clostridiaceae</taxon>
        <taxon>Clostridium</taxon>
    </lineage>
</organism>
<feature type="binding site" evidence="13">
    <location>
        <position position="333"/>
    </location>
    <ligand>
        <name>Zn(2+)</name>
        <dbReference type="ChEBI" id="CHEBI:29105"/>
        <note>catalytic</note>
    </ligand>
</feature>
<comment type="caution">
    <text evidence="13">Lacks conserved residue(s) required for the propagation of feature annotation.</text>
</comment>
<comment type="subunit">
    <text evidence="13">Homodimer.</text>
</comment>
<dbReference type="Gene3D" id="3.30.54.20">
    <property type="match status" value="1"/>
</dbReference>
<dbReference type="SUPFAM" id="SSF55186">
    <property type="entry name" value="ThrRS/AlaRS common domain"/>
    <property type="match status" value="1"/>
</dbReference>
<dbReference type="PRINTS" id="PR01047">
    <property type="entry name" value="TRNASYNTHTHR"/>
</dbReference>
<dbReference type="InterPro" id="IPR002320">
    <property type="entry name" value="Thr-tRNA-ligase_IIa"/>
</dbReference>
<evidence type="ECO:0000259" key="14">
    <source>
        <dbReference type="PROSITE" id="PS50862"/>
    </source>
</evidence>
<reference evidence="15 16" key="1">
    <citation type="submission" date="2019-08" db="EMBL/GenBank/DDBJ databases">
        <title>In-depth cultivation of the pig gut microbiome towards novel bacterial diversity and tailored functional studies.</title>
        <authorList>
            <person name="Wylensek D."/>
            <person name="Hitch T.C.A."/>
            <person name="Clavel T."/>
        </authorList>
    </citation>
    <scope>NUCLEOTIDE SEQUENCE [LARGE SCALE GENOMIC DNA]</scope>
    <source>
        <strain evidence="15 16">WCA-389-WT-23D1</strain>
    </source>
</reference>
<comment type="caution">
    <text evidence="15">The sequence shown here is derived from an EMBL/GenBank/DDBJ whole genome shotgun (WGS) entry which is preliminary data.</text>
</comment>
<evidence type="ECO:0000256" key="8">
    <source>
        <dbReference type="ARBA" id="ARBA00022840"/>
    </source>
</evidence>
<dbReference type="FunFam" id="3.30.930.10:FF:000002">
    <property type="entry name" value="Threonine--tRNA ligase"/>
    <property type="match status" value="1"/>
</dbReference>
<evidence type="ECO:0000256" key="7">
    <source>
        <dbReference type="ARBA" id="ARBA00022833"/>
    </source>
</evidence>
<dbReference type="GO" id="GO:0005737">
    <property type="term" value="C:cytoplasm"/>
    <property type="evidence" value="ECO:0007669"/>
    <property type="project" value="UniProtKB-SubCell"/>
</dbReference>
<keyword evidence="3 13" id="KW-0820">tRNA-binding</keyword>
<feature type="binding site" evidence="13">
    <location>
        <position position="282"/>
    </location>
    <ligand>
        <name>Zn(2+)</name>
        <dbReference type="ChEBI" id="CHEBI:29105"/>
        <note>catalytic</note>
    </ligand>
</feature>
<dbReference type="InterPro" id="IPR036621">
    <property type="entry name" value="Anticodon-bd_dom_sf"/>
</dbReference>
<comment type="subcellular location">
    <subcellularLocation>
        <location evidence="13">Cytoplasm</location>
    </subcellularLocation>
</comment>
<dbReference type="Gene3D" id="3.30.980.10">
    <property type="entry name" value="Threonyl-trna Synthetase, Chain A, domain 2"/>
    <property type="match status" value="1"/>
</dbReference>
<dbReference type="PANTHER" id="PTHR11451">
    <property type="entry name" value="THREONINE-TRNA LIGASE"/>
    <property type="match status" value="1"/>
</dbReference>
<dbReference type="Pfam" id="PF03129">
    <property type="entry name" value="HGTP_anticodon"/>
    <property type="match status" value="1"/>
</dbReference>
<protein>
    <recommendedName>
        <fullName evidence="13">Threonine--tRNA ligase</fullName>
        <ecNumber evidence="13">6.1.1.3</ecNumber>
    </recommendedName>
    <alternativeName>
        <fullName evidence="13">Threonyl-tRNA synthetase</fullName>
        <shortName evidence="13">ThrRS</shortName>
    </alternativeName>
</protein>
<evidence type="ECO:0000256" key="12">
    <source>
        <dbReference type="ARBA" id="ARBA00049515"/>
    </source>
</evidence>
<dbReference type="GO" id="GO:0016740">
    <property type="term" value="F:transferase activity"/>
    <property type="evidence" value="ECO:0007669"/>
    <property type="project" value="UniProtKB-ARBA"/>
</dbReference>
<dbReference type="CDD" id="cd00860">
    <property type="entry name" value="ThrRS_anticodon"/>
    <property type="match status" value="1"/>
</dbReference>
<keyword evidence="11 13" id="KW-0030">Aminoacyl-tRNA synthetase</keyword>
<dbReference type="EMBL" id="VUMD01000008">
    <property type="protein sequence ID" value="MSS37122.1"/>
    <property type="molecule type" value="Genomic_DNA"/>
</dbReference>
<keyword evidence="4 13" id="KW-0436">Ligase</keyword>
<evidence type="ECO:0000256" key="1">
    <source>
        <dbReference type="ARBA" id="ARBA00008226"/>
    </source>
</evidence>
<keyword evidence="10 13" id="KW-0648">Protein biosynthesis</keyword>
<dbReference type="InterPro" id="IPR018163">
    <property type="entry name" value="Thr/Ala-tRNA-synth_IIc_edit"/>
</dbReference>
<dbReference type="PROSITE" id="PS50862">
    <property type="entry name" value="AA_TRNA_LIGASE_II"/>
    <property type="match status" value="1"/>
</dbReference>
<gene>
    <name evidence="13 15" type="primary">thrS</name>
    <name evidence="15" type="ORF">FYJ39_11165</name>
</gene>
<comment type="similarity">
    <text evidence="1 13">Belongs to the class-II aminoacyl-tRNA synthetase family.</text>
</comment>
<dbReference type="EC" id="6.1.1.3" evidence="13"/>
<dbReference type="PANTHER" id="PTHR11451:SF44">
    <property type="entry name" value="THREONINE--TRNA LIGASE, CHLOROPLASTIC_MITOCHONDRIAL 2"/>
    <property type="match status" value="1"/>
</dbReference>
<evidence type="ECO:0000256" key="4">
    <source>
        <dbReference type="ARBA" id="ARBA00022598"/>
    </source>
</evidence>
<keyword evidence="2 13" id="KW-0963">Cytoplasm</keyword>
<evidence type="ECO:0000313" key="16">
    <source>
        <dbReference type="Proteomes" id="UP000429958"/>
    </source>
</evidence>
<dbReference type="Gene3D" id="3.30.930.10">
    <property type="entry name" value="Bira Bifunctional Protein, Domain 2"/>
    <property type="match status" value="1"/>
</dbReference>
<dbReference type="AlphaFoldDB" id="A0A7X2NLN1"/>
<dbReference type="Proteomes" id="UP000429958">
    <property type="component" value="Unassembled WGS sequence"/>
</dbReference>
<sequence length="584" mass="67250">MKIILPDGSVQEAGDELRAIRHTASHVLAQAVKRLYPETKLAIGPAIDDGFYYDFDREGGFTPEDLEKLEEEMSKIVKENLPIKPFVLPRQEALDFMRDKSEQYKVELIEDLPEEETISFYQQGEFVDLCAGPHIMYTKGVKAFKLTSIAGAYWRGSEKNKMLTRIYGTAFANKADLEAYLTMMEEAKKRDHRKLGKELGLFMFVEEGPGFPFFLSKGMTLKNTLIDYWREIHYRDGYQEVSTPIILSRKLWENSGHWDHYKDNMYTTLIDEEDFAVKPMNCPGGMLVYKNQPHSYRELPLRVGELGLVHRHEKSGQLHGLMRVRCFTQDDAHIFMRDDQIEDEIKGVTKLINEVYTQFGFEYFVELSTRPEDSMGSDEDWELATNGLKKALEDMGLSYIVNEGDGAFYGPKIDFHLRDSLGRTWQCGTIQLDFQMPQRFELEYTAEDGSKKRPIMIHRVCFGSIERFIGILIEHFAGKFPVWLAPVQVKVIPVSEKSMDYAAGVYEKLKKAGIRVELDYKDEKVGYKIRQAQLEKVPYMLVLGEKEAAGGAITVRSRDKGDLGTAQLDDFIEDVKRRIKTREK</sequence>
<dbReference type="SUPFAM" id="SSF55681">
    <property type="entry name" value="Class II aaRS and biotin synthetases"/>
    <property type="match status" value="1"/>
</dbReference>
<keyword evidence="16" id="KW-1185">Reference proteome</keyword>
<dbReference type="HAMAP" id="MF_00184">
    <property type="entry name" value="Thr_tRNA_synth"/>
    <property type="match status" value="1"/>
</dbReference>
<dbReference type="FunFam" id="3.30.54.20:FF:000002">
    <property type="entry name" value="Threonine--tRNA ligase"/>
    <property type="match status" value="1"/>
</dbReference>
<dbReference type="GO" id="GO:0006435">
    <property type="term" value="P:threonyl-tRNA aminoacylation"/>
    <property type="evidence" value="ECO:0007669"/>
    <property type="project" value="UniProtKB-UniRule"/>
</dbReference>
<dbReference type="Pfam" id="PF07973">
    <property type="entry name" value="tRNA_SAD"/>
    <property type="match status" value="1"/>
</dbReference>
<evidence type="ECO:0000256" key="10">
    <source>
        <dbReference type="ARBA" id="ARBA00022917"/>
    </source>
</evidence>
<dbReference type="InterPro" id="IPR004154">
    <property type="entry name" value="Anticodon-bd"/>
</dbReference>
<dbReference type="CDD" id="cd00771">
    <property type="entry name" value="ThrRS_core"/>
    <property type="match status" value="1"/>
</dbReference>
<evidence type="ECO:0000256" key="13">
    <source>
        <dbReference type="HAMAP-Rule" id="MF_00184"/>
    </source>
</evidence>
<dbReference type="InterPro" id="IPR047246">
    <property type="entry name" value="ThrRS_anticodon"/>
</dbReference>
<comment type="catalytic activity">
    <reaction evidence="12 13">
        <text>tRNA(Thr) + L-threonine + ATP = L-threonyl-tRNA(Thr) + AMP + diphosphate + H(+)</text>
        <dbReference type="Rhea" id="RHEA:24624"/>
        <dbReference type="Rhea" id="RHEA-COMP:9670"/>
        <dbReference type="Rhea" id="RHEA-COMP:9704"/>
        <dbReference type="ChEBI" id="CHEBI:15378"/>
        <dbReference type="ChEBI" id="CHEBI:30616"/>
        <dbReference type="ChEBI" id="CHEBI:33019"/>
        <dbReference type="ChEBI" id="CHEBI:57926"/>
        <dbReference type="ChEBI" id="CHEBI:78442"/>
        <dbReference type="ChEBI" id="CHEBI:78534"/>
        <dbReference type="ChEBI" id="CHEBI:456215"/>
        <dbReference type="EC" id="6.1.1.3"/>
    </reaction>
</comment>
<keyword evidence="8 13" id="KW-0067">ATP-binding</keyword>
<dbReference type="Pfam" id="PF00587">
    <property type="entry name" value="tRNA-synt_2b"/>
    <property type="match status" value="1"/>
</dbReference>
<name>A0A7X2NLN1_9CLOT</name>
<dbReference type="SMART" id="SM00863">
    <property type="entry name" value="tRNA_SAD"/>
    <property type="match status" value="1"/>
</dbReference>
<dbReference type="GO" id="GO:0140096">
    <property type="term" value="F:catalytic activity, acting on a protein"/>
    <property type="evidence" value="ECO:0007669"/>
    <property type="project" value="UniProtKB-ARBA"/>
</dbReference>
<keyword evidence="6 13" id="KW-0547">Nucleotide-binding</keyword>
<evidence type="ECO:0000313" key="15">
    <source>
        <dbReference type="EMBL" id="MSS37122.1"/>
    </source>
</evidence>
<dbReference type="GO" id="GO:0000049">
    <property type="term" value="F:tRNA binding"/>
    <property type="evidence" value="ECO:0007669"/>
    <property type="project" value="UniProtKB-KW"/>
</dbReference>
<keyword evidence="9 13" id="KW-0694">RNA-binding</keyword>
<evidence type="ECO:0000256" key="2">
    <source>
        <dbReference type="ARBA" id="ARBA00022490"/>
    </source>
</evidence>
<accession>A0A7X2NLN1</accession>
<feature type="domain" description="Aminoacyl-transfer RNA synthetases class-II family profile" evidence="14">
    <location>
        <begin position="218"/>
        <end position="481"/>
    </location>
</feature>
<keyword evidence="7 13" id="KW-0862">Zinc</keyword>
<dbReference type="SUPFAM" id="SSF52954">
    <property type="entry name" value="Class II aaRS ABD-related"/>
    <property type="match status" value="1"/>
</dbReference>
<comment type="cofactor">
    <cofactor evidence="13">
        <name>Zn(2+)</name>
        <dbReference type="ChEBI" id="CHEBI:29105"/>
    </cofactor>
    <text evidence="13">Binds 1 zinc ion per subunit.</text>
</comment>
<dbReference type="RefSeq" id="WP_154472546.1">
    <property type="nucleotide sequence ID" value="NZ_DBEWUL010000187.1"/>
</dbReference>
<evidence type="ECO:0000256" key="9">
    <source>
        <dbReference type="ARBA" id="ARBA00022884"/>
    </source>
</evidence>
<evidence type="ECO:0000256" key="11">
    <source>
        <dbReference type="ARBA" id="ARBA00023146"/>
    </source>
</evidence>
<dbReference type="NCBIfam" id="TIGR00418">
    <property type="entry name" value="thrS"/>
    <property type="match status" value="1"/>
</dbReference>
<keyword evidence="5 13" id="KW-0479">Metal-binding</keyword>
<dbReference type="InterPro" id="IPR045864">
    <property type="entry name" value="aa-tRNA-synth_II/BPL/LPL"/>
</dbReference>
<dbReference type="FunFam" id="3.40.50.800:FF:000001">
    <property type="entry name" value="Threonine--tRNA ligase"/>
    <property type="match status" value="1"/>
</dbReference>
<dbReference type="Gene3D" id="3.40.50.800">
    <property type="entry name" value="Anticodon-binding domain"/>
    <property type="match status" value="1"/>
</dbReference>
<proteinExistence type="inferred from homology"/>
<dbReference type="GO" id="GO:0004829">
    <property type="term" value="F:threonine-tRNA ligase activity"/>
    <property type="evidence" value="ECO:0007669"/>
    <property type="project" value="UniProtKB-UniRule"/>
</dbReference>
<dbReference type="GO" id="GO:0046872">
    <property type="term" value="F:metal ion binding"/>
    <property type="evidence" value="ECO:0007669"/>
    <property type="project" value="UniProtKB-KW"/>
</dbReference>
<evidence type="ECO:0000256" key="3">
    <source>
        <dbReference type="ARBA" id="ARBA00022555"/>
    </source>
</evidence>
<dbReference type="GO" id="GO:0005524">
    <property type="term" value="F:ATP binding"/>
    <property type="evidence" value="ECO:0007669"/>
    <property type="project" value="UniProtKB-UniRule"/>
</dbReference>
<evidence type="ECO:0000256" key="5">
    <source>
        <dbReference type="ARBA" id="ARBA00022723"/>
    </source>
</evidence>
<dbReference type="InterPro" id="IPR012947">
    <property type="entry name" value="tRNA_SAD"/>
</dbReference>
<dbReference type="InterPro" id="IPR033728">
    <property type="entry name" value="ThrRS_core"/>
</dbReference>